<dbReference type="Gene3D" id="3.40.190.10">
    <property type="entry name" value="Periplasmic binding protein-like II"/>
    <property type="match status" value="2"/>
</dbReference>
<dbReference type="PANTHER" id="PTHR43649:SF11">
    <property type="entry name" value="ABC TRANSPORTER SUBSTRATE-BINDING PROTEIN YESO-RELATED"/>
    <property type="match status" value="1"/>
</dbReference>
<dbReference type="PROSITE" id="PS51257">
    <property type="entry name" value="PROKAR_LIPOPROTEIN"/>
    <property type="match status" value="1"/>
</dbReference>
<dbReference type="Proteomes" id="UP000236311">
    <property type="component" value="Unassembled WGS sequence"/>
</dbReference>
<evidence type="ECO:0000313" key="4">
    <source>
        <dbReference type="Proteomes" id="UP000236311"/>
    </source>
</evidence>
<dbReference type="Pfam" id="PF13416">
    <property type="entry name" value="SBP_bac_8"/>
    <property type="match status" value="1"/>
</dbReference>
<keyword evidence="4" id="KW-1185">Reference proteome</keyword>
<dbReference type="InterPro" id="IPR050490">
    <property type="entry name" value="Bact_solute-bd_prot1"/>
</dbReference>
<dbReference type="RefSeq" id="WP_103238793.1">
    <property type="nucleotide sequence ID" value="NZ_JANJZD010000006.1"/>
</dbReference>
<dbReference type="SUPFAM" id="SSF53850">
    <property type="entry name" value="Periplasmic binding protein-like II"/>
    <property type="match status" value="1"/>
</dbReference>
<dbReference type="InterPro" id="IPR006059">
    <property type="entry name" value="SBP"/>
</dbReference>
<evidence type="ECO:0000256" key="1">
    <source>
        <dbReference type="SAM" id="MobiDB-lite"/>
    </source>
</evidence>
<evidence type="ECO:0000313" key="3">
    <source>
        <dbReference type="EMBL" id="SOY28707.1"/>
    </source>
</evidence>
<dbReference type="OrthoDB" id="9764112at2"/>
<keyword evidence="2" id="KW-0732">Signal</keyword>
<sequence>MKKRLTAVVMTASLAVGLTACGGQEAGNTDVSGSVSTETSADTALESTEGDNKEPVTLSLYFWGNQTRNDLTQQAVDLYMSEHSDVIINVEFTDWSGYWDKLAATTSGGNMPDIVQMDYGYLNQYTSSNSLYDMTEFLNDGTIDTADIASSVIESGSVDGGFYAFSLGSNVPCFLYDMEIVKNAGVEIKEQMTLEEFYDVCETIYEKTGVKTYFDGGVNMATNICRADGKYIWDEVSAGEASSLTKFFAYVDKFQQAEFSISPEILVEKNPDVVESKPILDQTTWNDFAHSNQYISIASACGRELGISMYPTTGDAAVNPLFLKPSQFFSIASTSEHPKEAAEFINWFVNSVECNEILGGERGVPVNSKVRDALKETMAKSEETAVNVKIYEYIDSAAGVATPIDPPNPAGSTEAGTLLTTYVENVRYGKITPEDAGQKYIEEAKGIMEEAAKN</sequence>
<proteinExistence type="predicted"/>
<feature type="region of interest" description="Disordered" evidence="1">
    <location>
        <begin position="27"/>
        <end position="51"/>
    </location>
</feature>
<feature type="compositionally biased region" description="Polar residues" evidence="1">
    <location>
        <begin position="27"/>
        <end position="46"/>
    </location>
</feature>
<organism evidence="3 4">
    <name type="scientific">Acetatifactor muris</name>
    <dbReference type="NCBI Taxonomy" id="879566"/>
    <lineage>
        <taxon>Bacteria</taxon>
        <taxon>Bacillati</taxon>
        <taxon>Bacillota</taxon>
        <taxon>Clostridia</taxon>
        <taxon>Lachnospirales</taxon>
        <taxon>Lachnospiraceae</taxon>
        <taxon>Acetatifactor</taxon>
    </lineage>
</organism>
<feature type="signal peptide" evidence="2">
    <location>
        <begin position="1"/>
        <end position="20"/>
    </location>
</feature>
<accession>A0A2K4ZE11</accession>
<protein>
    <submittedName>
        <fullName evidence="3">ABC transporter substrate-binding protein YesO</fullName>
    </submittedName>
</protein>
<dbReference type="PANTHER" id="PTHR43649">
    <property type="entry name" value="ARABINOSE-BINDING PROTEIN-RELATED"/>
    <property type="match status" value="1"/>
</dbReference>
<reference evidence="3 4" key="1">
    <citation type="submission" date="2018-01" db="EMBL/GenBank/DDBJ databases">
        <authorList>
            <person name="Gaut B.S."/>
            <person name="Morton B.R."/>
            <person name="Clegg M.T."/>
            <person name="Duvall M.R."/>
        </authorList>
    </citation>
    <scope>NUCLEOTIDE SEQUENCE [LARGE SCALE GENOMIC DNA]</scope>
    <source>
        <strain evidence="3">GP69</strain>
    </source>
</reference>
<dbReference type="EMBL" id="OFSM01000006">
    <property type="protein sequence ID" value="SOY28707.1"/>
    <property type="molecule type" value="Genomic_DNA"/>
</dbReference>
<name>A0A2K4ZE11_9FIRM</name>
<gene>
    <name evidence="3" type="primary">yesO_3</name>
    <name evidence="3" type="ORF">AMURIS_01418</name>
</gene>
<feature type="chain" id="PRO_5039236618" evidence="2">
    <location>
        <begin position="21"/>
        <end position="454"/>
    </location>
</feature>
<dbReference type="AlphaFoldDB" id="A0A2K4ZE11"/>
<evidence type="ECO:0000256" key="2">
    <source>
        <dbReference type="SAM" id="SignalP"/>
    </source>
</evidence>